<dbReference type="Proteomes" id="UP000307380">
    <property type="component" value="Unassembled WGS sequence"/>
</dbReference>
<gene>
    <name evidence="7" type="ORF">E6C70_01165</name>
</gene>
<comment type="subcellular location">
    <subcellularLocation>
        <location evidence="1">Endomembrane system</location>
        <topology evidence="1">Multi-pass membrane protein</topology>
    </subcellularLocation>
</comment>
<feature type="transmembrane region" description="Helical" evidence="5">
    <location>
        <begin position="75"/>
        <end position="103"/>
    </location>
</feature>
<keyword evidence="4 5" id="KW-0472">Membrane</keyword>
<dbReference type="Pfam" id="PF02656">
    <property type="entry name" value="DUF202"/>
    <property type="match status" value="1"/>
</dbReference>
<comment type="caution">
    <text evidence="7">The sequence shown here is derived from an EMBL/GenBank/DDBJ whole genome shotgun (WGS) entry which is preliminary data.</text>
</comment>
<accession>A0A4S4G0C1</accession>
<name>A0A4S4G0C1_9MICO</name>
<evidence type="ECO:0000256" key="3">
    <source>
        <dbReference type="ARBA" id="ARBA00022989"/>
    </source>
</evidence>
<dbReference type="AlphaFoldDB" id="A0A4S4G0C1"/>
<dbReference type="EMBL" id="SSSN01000002">
    <property type="protein sequence ID" value="THG36178.1"/>
    <property type="molecule type" value="Genomic_DNA"/>
</dbReference>
<feature type="transmembrane region" description="Helical" evidence="5">
    <location>
        <begin position="44"/>
        <end position="63"/>
    </location>
</feature>
<keyword evidence="3 5" id="KW-1133">Transmembrane helix</keyword>
<evidence type="ECO:0000313" key="8">
    <source>
        <dbReference type="Proteomes" id="UP000307380"/>
    </source>
</evidence>
<protein>
    <submittedName>
        <fullName evidence="7">DUF202 domain-containing protein</fullName>
    </submittedName>
</protein>
<dbReference type="GO" id="GO:0012505">
    <property type="term" value="C:endomembrane system"/>
    <property type="evidence" value="ECO:0007669"/>
    <property type="project" value="UniProtKB-SubCell"/>
</dbReference>
<evidence type="ECO:0000259" key="6">
    <source>
        <dbReference type="Pfam" id="PF02656"/>
    </source>
</evidence>
<sequence>MSIARDPGLQAERTALSWTRTALVLVVNGLLAVRSGVVLAQPEFVVVGVVLAAAAGAAILFGVQRRRQLEARADAPVSLVPVLVAVSVTLLACVAGIASVLAVG</sequence>
<feature type="transmembrane region" description="Helical" evidence="5">
    <location>
        <begin position="21"/>
        <end position="38"/>
    </location>
</feature>
<keyword evidence="2 5" id="KW-0812">Transmembrane</keyword>
<keyword evidence="8" id="KW-1185">Reference proteome</keyword>
<evidence type="ECO:0000256" key="4">
    <source>
        <dbReference type="ARBA" id="ARBA00023136"/>
    </source>
</evidence>
<feature type="domain" description="DUF202" evidence="6">
    <location>
        <begin position="6"/>
        <end position="70"/>
    </location>
</feature>
<reference evidence="7 8" key="1">
    <citation type="submission" date="2019-04" db="EMBL/GenBank/DDBJ databases">
        <authorList>
            <person name="Jiang L."/>
        </authorList>
    </citation>
    <scope>NUCLEOTIDE SEQUENCE [LARGE SCALE GENOMIC DNA]</scope>
    <source>
        <strain evidence="7 8">YIM 131861</strain>
    </source>
</reference>
<proteinExistence type="predicted"/>
<evidence type="ECO:0000256" key="1">
    <source>
        <dbReference type="ARBA" id="ARBA00004127"/>
    </source>
</evidence>
<evidence type="ECO:0000256" key="5">
    <source>
        <dbReference type="SAM" id="Phobius"/>
    </source>
</evidence>
<dbReference type="RefSeq" id="WP_136421444.1">
    <property type="nucleotide sequence ID" value="NZ_SSSN01000002.1"/>
</dbReference>
<organism evidence="7 8">
    <name type="scientific">Orlajensenia flava</name>
    <dbReference type="NCBI Taxonomy" id="2565934"/>
    <lineage>
        <taxon>Bacteria</taxon>
        <taxon>Bacillati</taxon>
        <taxon>Actinomycetota</taxon>
        <taxon>Actinomycetes</taxon>
        <taxon>Micrococcales</taxon>
        <taxon>Microbacteriaceae</taxon>
        <taxon>Orlajensenia</taxon>
    </lineage>
</organism>
<evidence type="ECO:0000256" key="2">
    <source>
        <dbReference type="ARBA" id="ARBA00022692"/>
    </source>
</evidence>
<dbReference type="InterPro" id="IPR003807">
    <property type="entry name" value="DUF202"/>
</dbReference>
<evidence type="ECO:0000313" key="7">
    <source>
        <dbReference type="EMBL" id="THG36178.1"/>
    </source>
</evidence>